<dbReference type="Proteomes" id="UP000682843">
    <property type="component" value="Chromosome"/>
</dbReference>
<feature type="region of interest" description="Disordered" evidence="1">
    <location>
        <begin position="171"/>
        <end position="209"/>
    </location>
</feature>
<proteinExistence type="predicted"/>
<dbReference type="EMBL" id="CP036498">
    <property type="protein sequence ID" value="QUS42013.1"/>
    <property type="molecule type" value="Genomic_DNA"/>
</dbReference>
<accession>A0ABX8AEB8</accession>
<name>A0ABX8AEB8_9BRAD</name>
<reference evidence="2 3" key="1">
    <citation type="submission" date="2019-02" db="EMBL/GenBank/DDBJ databases">
        <title>Emended description of the genus Rhodopseudomonas and description of Rhodopseudomonas albus sp. nov., a non-phototrophic, heavy-metal-tolerant bacterium isolated from garden soil.</title>
        <authorList>
            <person name="Bao Z."/>
            <person name="Cao W.W."/>
            <person name="Sato Y."/>
            <person name="Nishizawa T."/>
            <person name="Zhao J."/>
            <person name="Guo Y."/>
            <person name="Ohta H."/>
        </authorList>
    </citation>
    <scope>NUCLEOTIDE SEQUENCE [LARGE SCALE GENOMIC DNA]</scope>
    <source>
        <strain evidence="2 3">SK50-23</strain>
    </source>
</reference>
<dbReference type="RefSeq" id="WP_211910750.1">
    <property type="nucleotide sequence ID" value="NZ_CP036498.1"/>
</dbReference>
<evidence type="ECO:0000256" key="1">
    <source>
        <dbReference type="SAM" id="MobiDB-lite"/>
    </source>
</evidence>
<protein>
    <submittedName>
        <fullName evidence="2">Uncharacterized protein</fullName>
    </submittedName>
</protein>
<evidence type="ECO:0000313" key="2">
    <source>
        <dbReference type="EMBL" id="QUS42013.1"/>
    </source>
</evidence>
<sequence length="209" mass="21960">MIADRGANDRSAPAIDNDGSPGGGAGLSEPGDLEPYPSVPAAINGVGRCLKACKIKRLVDCLVHFRLASGHTPAGNGRLIAKMNNAIIPCASSPFDGSFKSCRGINGILNKVGSRPTLFGARGNFAEKRESENRFGNICEPGGSGIAAVSSGLTRHQHVRRAIISDSGLDDVHDRDTIRSDDRDRLDAGDHDHARGRLSRGQCQPVAIG</sequence>
<feature type="region of interest" description="Disordered" evidence="1">
    <location>
        <begin position="1"/>
        <end position="31"/>
    </location>
</feature>
<feature type="compositionally biased region" description="Basic and acidic residues" evidence="1">
    <location>
        <begin position="171"/>
        <end position="195"/>
    </location>
</feature>
<evidence type="ECO:0000313" key="3">
    <source>
        <dbReference type="Proteomes" id="UP000682843"/>
    </source>
</evidence>
<keyword evidence="3" id="KW-1185">Reference proteome</keyword>
<gene>
    <name evidence="2" type="ORF">RPMA_26690</name>
</gene>
<organism evidence="2 3">
    <name type="scientific">Tardiphaga alba</name>
    <dbReference type="NCBI Taxonomy" id="340268"/>
    <lineage>
        <taxon>Bacteria</taxon>
        <taxon>Pseudomonadati</taxon>
        <taxon>Pseudomonadota</taxon>
        <taxon>Alphaproteobacteria</taxon>
        <taxon>Hyphomicrobiales</taxon>
        <taxon>Nitrobacteraceae</taxon>
        <taxon>Tardiphaga</taxon>
    </lineage>
</organism>